<evidence type="ECO:0000259" key="6">
    <source>
        <dbReference type="Pfam" id="PF02465"/>
    </source>
</evidence>
<dbReference type="GO" id="GO:0007155">
    <property type="term" value="P:cell adhesion"/>
    <property type="evidence" value="ECO:0007669"/>
    <property type="project" value="InterPro"/>
</dbReference>
<dbReference type="GO" id="GO:0009424">
    <property type="term" value="C:bacterial-type flagellum hook"/>
    <property type="evidence" value="ECO:0007669"/>
    <property type="project" value="UniProtKB-UniRule"/>
</dbReference>
<feature type="domain" description="Flagellar hook-associated protein 2 C-terminal" evidence="7">
    <location>
        <begin position="223"/>
        <end position="436"/>
    </location>
</feature>
<keyword evidence="3" id="KW-0175">Coiled coil</keyword>
<comment type="function">
    <text evidence="5">Required for morphogenesis and for the elongation of the flagellar filament by facilitating polymerization of the flagellin monomers at the tip of growing filament. Forms a capping structure, which prevents flagellin subunits (transported through the central channel of the flagellum) from leaking out without polymerization at the distal end.</text>
</comment>
<dbReference type="GO" id="GO:0009421">
    <property type="term" value="C:bacterial-type flagellum filament cap"/>
    <property type="evidence" value="ECO:0007669"/>
    <property type="project" value="InterPro"/>
</dbReference>
<feature type="domain" description="Flagellar hook-associated protein 2 N-terminal" evidence="6">
    <location>
        <begin position="18"/>
        <end position="116"/>
    </location>
</feature>
<reference evidence="10" key="1">
    <citation type="submission" date="2017-09" db="EMBL/GenBank/DDBJ databases">
        <title>Arcobacter canalis sp. nov., a new species isolated from a water canal contaminated with urban sewage.</title>
        <authorList>
            <person name="Perez-Cataluna A."/>
            <person name="Salas-Masso N."/>
            <person name="Figueras M.J."/>
        </authorList>
    </citation>
    <scope>NUCLEOTIDE SEQUENCE [LARGE SCALE GENOMIC DNA]</scope>
    <source>
        <strain evidence="10">CECT 7727</strain>
    </source>
</reference>
<evidence type="ECO:0000256" key="3">
    <source>
        <dbReference type="ARBA" id="ARBA00023054"/>
    </source>
</evidence>
<evidence type="ECO:0000256" key="1">
    <source>
        <dbReference type="ARBA" id="ARBA00009764"/>
    </source>
</evidence>
<reference evidence="8 11" key="3">
    <citation type="submission" date="2018-08" db="EMBL/GenBank/DDBJ databases">
        <title>Complete genome of the Arcobacter marinus type strain JCM 15502.</title>
        <authorList>
            <person name="Miller W.G."/>
            <person name="Yee E."/>
            <person name="Huynh S."/>
            <person name="Parker C.T."/>
        </authorList>
    </citation>
    <scope>NUCLEOTIDE SEQUENCE [LARGE SCALE GENOMIC DNA]</scope>
    <source>
        <strain evidence="8 11">JCM 15502</strain>
    </source>
</reference>
<keyword evidence="10" id="KW-1185">Reference proteome</keyword>
<dbReference type="GO" id="GO:0071973">
    <property type="term" value="P:bacterial-type flagellum-dependent cell motility"/>
    <property type="evidence" value="ECO:0007669"/>
    <property type="project" value="TreeGrafter"/>
</dbReference>
<dbReference type="Pfam" id="PF02465">
    <property type="entry name" value="FliD_N"/>
    <property type="match status" value="1"/>
</dbReference>
<evidence type="ECO:0000256" key="2">
    <source>
        <dbReference type="ARBA" id="ARBA00011255"/>
    </source>
</evidence>
<dbReference type="InterPro" id="IPR010809">
    <property type="entry name" value="FliD_C"/>
</dbReference>
<name>A0A347TNP7_9BACT</name>
<evidence type="ECO:0000313" key="10">
    <source>
        <dbReference type="Proteomes" id="UP000224740"/>
    </source>
</evidence>
<dbReference type="PANTHER" id="PTHR30288:SF0">
    <property type="entry name" value="FLAGELLAR HOOK-ASSOCIATED PROTEIN 2"/>
    <property type="match status" value="1"/>
</dbReference>
<evidence type="ECO:0000256" key="5">
    <source>
        <dbReference type="RuleBase" id="RU362066"/>
    </source>
</evidence>
<evidence type="ECO:0000256" key="4">
    <source>
        <dbReference type="ARBA" id="ARBA00023143"/>
    </source>
</evidence>
<dbReference type="GO" id="GO:0005576">
    <property type="term" value="C:extracellular region"/>
    <property type="evidence" value="ECO:0007669"/>
    <property type="project" value="UniProtKB-SubCell"/>
</dbReference>
<keyword evidence="8" id="KW-0966">Cell projection</keyword>
<dbReference type="Proteomes" id="UP000224740">
    <property type="component" value="Unassembled WGS sequence"/>
</dbReference>
<accession>A0A347TNP7</accession>
<evidence type="ECO:0000313" key="9">
    <source>
        <dbReference type="EMBL" id="PHO15757.1"/>
    </source>
</evidence>
<keyword evidence="4 5" id="KW-0975">Bacterial flagellum</keyword>
<dbReference type="InterPro" id="IPR040026">
    <property type="entry name" value="FliD"/>
</dbReference>
<protein>
    <recommendedName>
        <fullName evidence="5">Flagellar hook-associated protein 2</fullName>
        <shortName evidence="5">HAP2</shortName>
    </recommendedName>
    <alternativeName>
        <fullName evidence="5">Flagellar cap protein</fullName>
    </alternativeName>
</protein>
<comment type="subunit">
    <text evidence="2 5">Homopentamer.</text>
</comment>
<sequence length="453" mass="48901">MAEGILGLGSGQGASLNQELIDKLKSAERKAQVEPIEKSLETWDLEKEKFGEIQTKLNELLEAVKPFDLFVSTGTDAFEQKMASTSGDSVIFDAPDASKLNNGVTTVNVTQLAQKDVFQSNNVTEAIKDAAISAGDLEITVGGVTSTFDTTDKTYDELAAEISKKEGMTASVEQVGSDSYRLVIKSGDTGLENSLSITGDASAVLGYTTDGTVENAANHILEAKNMKATVDGIDYETATNNLSVDGGLKITALKLGESSINVNDDTAQINTQITDFVAKYNEFVTMIDDELANQDTPISDKSALRALQTGIKDKIFGTYGTGDDKSLFNYGFEVDKEGRLAVDTAKFQDAIDNDFEGLRELFIGKAEAKGLGTQLKEYLTDSTLSTGLVGRYDTYLTDRKETLTEDKDKAVKSLDSKYNQLALQFAEYGAIINQMEASFAGLKQMILQSTSQN</sequence>
<dbReference type="InterPro" id="IPR003481">
    <property type="entry name" value="FliD_N"/>
</dbReference>
<dbReference type="PANTHER" id="PTHR30288">
    <property type="entry name" value="FLAGELLAR CAP/ASSEMBLY PROTEIN FLID"/>
    <property type="match status" value="1"/>
</dbReference>
<evidence type="ECO:0000313" key="8">
    <source>
        <dbReference type="EMBL" id="AXX88225.1"/>
    </source>
</evidence>
<organism evidence="8 11">
    <name type="scientific">Malaciobacter marinus</name>
    <dbReference type="NCBI Taxonomy" id="505249"/>
    <lineage>
        <taxon>Bacteria</taxon>
        <taxon>Pseudomonadati</taxon>
        <taxon>Campylobacterota</taxon>
        <taxon>Epsilonproteobacteria</taxon>
        <taxon>Campylobacterales</taxon>
        <taxon>Arcobacteraceae</taxon>
        <taxon>Malaciobacter</taxon>
    </lineage>
</organism>
<dbReference type="Pfam" id="PF07195">
    <property type="entry name" value="FliD_C"/>
    <property type="match status" value="1"/>
</dbReference>
<evidence type="ECO:0000259" key="7">
    <source>
        <dbReference type="Pfam" id="PF07195"/>
    </source>
</evidence>
<dbReference type="Proteomes" id="UP000264693">
    <property type="component" value="Chromosome"/>
</dbReference>
<dbReference type="RefSeq" id="WP_099310703.1">
    <property type="nucleotide sequence ID" value="NZ_CP032101.1"/>
</dbReference>
<keyword evidence="8" id="KW-0282">Flagellum</keyword>
<proteinExistence type="inferred from homology"/>
<dbReference type="EMBL" id="NXAO01000020">
    <property type="protein sequence ID" value="PHO15757.1"/>
    <property type="molecule type" value="Genomic_DNA"/>
</dbReference>
<evidence type="ECO:0000313" key="11">
    <source>
        <dbReference type="Proteomes" id="UP000264693"/>
    </source>
</evidence>
<keyword evidence="8" id="KW-0969">Cilium</keyword>
<comment type="similarity">
    <text evidence="1 5">Belongs to the FliD family.</text>
</comment>
<dbReference type="KEGG" id="amar:AMRN_2524"/>
<reference evidence="9" key="2">
    <citation type="submission" date="2017-09" db="EMBL/GenBank/DDBJ databases">
        <authorList>
            <person name="Perez-Cataluna A."/>
            <person name="Figueras M.J."/>
            <person name="Salas-Masso N."/>
        </authorList>
    </citation>
    <scope>NUCLEOTIDE SEQUENCE</scope>
    <source>
        <strain evidence="9">CECT 7727</strain>
    </source>
</reference>
<gene>
    <name evidence="8" type="primary">fliD</name>
    <name evidence="8" type="ORF">AMRN_2524</name>
    <name evidence="9" type="ORF">CPH92_05290</name>
</gene>
<dbReference type="AlphaFoldDB" id="A0A347TNP7"/>
<dbReference type="EMBL" id="CP032101">
    <property type="protein sequence ID" value="AXX88225.1"/>
    <property type="molecule type" value="Genomic_DNA"/>
</dbReference>
<comment type="subcellular location">
    <subcellularLocation>
        <location evidence="5">Secreted</location>
    </subcellularLocation>
    <subcellularLocation>
        <location evidence="5">Bacterial flagellum</location>
    </subcellularLocation>
</comment>
<keyword evidence="5" id="KW-0964">Secreted</keyword>